<feature type="domain" description="F-box" evidence="2">
    <location>
        <begin position="4"/>
        <end position="42"/>
    </location>
</feature>
<dbReference type="SUPFAM" id="SSF81383">
    <property type="entry name" value="F-box domain"/>
    <property type="match status" value="1"/>
</dbReference>
<dbReference type="SUPFAM" id="SSF52058">
    <property type="entry name" value="L domain-like"/>
    <property type="match status" value="1"/>
</dbReference>
<dbReference type="InterPro" id="IPR032675">
    <property type="entry name" value="LRR_dom_sf"/>
</dbReference>
<reference evidence="3 4" key="1">
    <citation type="journal article" date="2020" name="Fungal Divers.">
        <title>Resolving the Mortierellaceae phylogeny through synthesis of multi-gene phylogenetics and phylogenomics.</title>
        <authorList>
            <person name="Vandepol N."/>
            <person name="Liber J."/>
            <person name="Desiro A."/>
            <person name="Na H."/>
            <person name="Kennedy M."/>
            <person name="Barry K."/>
            <person name="Grigoriev I.V."/>
            <person name="Miller A.N."/>
            <person name="O'Donnell K."/>
            <person name="Stajich J.E."/>
            <person name="Bonito G."/>
        </authorList>
    </citation>
    <scope>NUCLEOTIDE SEQUENCE [LARGE SCALE GENOMIC DNA]</scope>
    <source>
        <strain evidence="3 4">AD045</strain>
    </source>
</reference>
<feature type="signal peptide" evidence="1">
    <location>
        <begin position="1"/>
        <end position="19"/>
    </location>
</feature>
<dbReference type="InterPro" id="IPR036047">
    <property type="entry name" value="F-box-like_dom_sf"/>
</dbReference>
<dbReference type="Gene3D" id="1.20.1280.50">
    <property type="match status" value="1"/>
</dbReference>
<dbReference type="Gene3D" id="3.80.10.10">
    <property type="entry name" value="Ribonuclease Inhibitor"/>
    <property type="match status" value="1"/>
</dbReference>
<evidence type="ECO:0000313" key="4">
    <source>
        <dbReference type="Proteomes" id="UP001194696"/>
    </source>
</evidence>
<proteinExistence type="predicted"/>
<dbReference type="Proteomes" id="UP001194696">
    <property type="component" value="Unassembled WGS sequence"/>
</dbReference>
<comment type="caution">
    <text evidence="3">The sequence shown here is derived from an EMBL/GenBank/DDBJ whole genome shotgun (WGS) entry which is preliminary data.</text>
</comment>
<evidence type="ECO:0000313" key="3">
    <source>
        <dbReference type="EMBL" id="KAG0298904.1"/>
    </source>
</evidence>
<keyword evidence="4" id="KW-1185">Reference proteome</keyword>
<name>A0ABQ7KKB7_9FUNG</name>
<dbReference type="InterPro" id="IPR001810">
    <property type="entry name" value="F-box_dom"/>
</dbReference>
<dbReference type="Pfam" id="PF12937">
    <property type="entry name" value="F-box-like"/>
    <property type="match status" value="1"/>
</dbReference>
<gene>
    <name evidence="3" type="ORF">BGZ96_004211</name>
</gene>
<dbReference type="EMBL" id="JAAAIM010000002">
    <property type="protein sequence ID" value="KAG0298904.1"/>
    <property type="molecule type" value="Genomic_DNA"/>
</dbReference>
<evidence type="ECO:0000259" key="2">
    <source>
        <dbReference type="Pfam" id="PF12937"/>
    </source>
</evidence>
<feature type="chain" id="PRO_5046339658" description="F-box domain-containing protein" evidence="1">
    <location>
        <begin position="20"/>
        <end position="657"/>
    </location>
</feature>
<accession>A0ABQ7KKB7</accession>
<sequence>MLIPEVLLIVASFCDPSSYLPCTQVCRQWCDIFTPYVWKTVDDNKTPWTRLLRPHATDNPKLFNAPAHLAHAHHIRHLFIAERWLLSTAISSSISNLESIVFGGRFNEWTYPSKVSQLEVVPSDVTVPGTIFYIPPNKSLSKLYKRIMTLRSQLCWQLVFNNPGLRSIEFKSATSTPTFWGFKSITEDAAAEAYLLQEFSRLTQVQHLELGKGIIEFVLPRLGRLFPYIKTYVCPTVSLLEMDLTALDACSTLRTLTFHCAIRVPHLRSILKAFSGLQHLTLGGTLLGSSPGVSDEIIEHSSLQTLVAVRFSDFVTGKVRFTGLKKLTLPGLDHRGLKEALDVLPSLEYLSLSSYVDGGYVSGIQELASFTRDFLLQVFFCPTGRENPTIARFVSSMPHLVRLHLGAATGDLVSELGRTCRSLEWVHFDIKKPCYQEMNQLFVECPRLTHFLGEGHEVLSGDVLREPYWTCLGLQELHCAIRGVPRLTLAQENILDRMNYESRTKPETEDELEAVNKRTESYSVQRQVYQQLALLTELTYLDIGFRQFSRGDLPERYAGEFDGGLCYRGRSGSIFSGCLELSLLSGLFKLATLTQLRTIGFQGVDHRIGLPEMLWMVARWPMKRVLGMEGYYVREGDPDPQQEPQLQAFMRLFPSLD</sequence>
<protein>
    <recommendedName>
        <fullName evidence="2">F-box domain-containing protein</fullName>
    </recommendedName>
</protein>
<evidence type="ECO:0000256" key="1">
    <source>
        <dbReference type="SAM" id="SignalP"/>
    </source>
</evidence>
<keyword evidence="1" id="KW-0732">Signal</keyword>
<organism evidence="3 4">
    <name type="scientific">Linnemannia gamsii</name>
    <dbReference type="NCBI Taxonomy" id="64522"/>
    <lineage>
        <taxon>Eukaryota</taxon>
        <taxon>Fungi</taxon>
        <taxon>Fungi incertae sedis</taxon>
        <taxon>Mucoromycota</taxon>
        <taxon>Mortierellomycotina</taxon>
        <taxon>Mortierellomycetes</taxon>
        <taxon>Mortierellales</taxon>
        <taxon>Mortierellaceae</taxon>
        <taxon>Linnemannia</taxon>
    </lineage>
</organism>